<reference evidence="2 3" key="1">
    <citation type="submission" date="2023-10" db="EMBL/GenBank/DDBJ databases">
        <title>Draft Genome Sequence of Candida saopaulonensis from a very Premature Infant with Sepsis.</title>
        <authorList>
            <person name="Ning Y."/>
            <person name="Dai R."/>
            <person name="Xiao M."/>
            <person name="Xu Y."/>
            <person name="Yan Q."/>
            <person name="Zhang L."/>
        </authorList>
    </citation>
    <scope>NUCLEOTIDE SEQUENCE [LARGE SCALE GENOMIC DNA]</scope>
    <source>
        <strain evidence="2 3">19XY460</strain>
    </source>
</reference>
<dbReference type="Pfam" id="PF11124">
    <property type="entry name" value="Pho86"/>
    <property type="match status" value="1"/>
</dbReference>
<feature type="transmembrane region" description="Helical" evidence="1">
    <location>
        <begin position="99"/>
        <end position="121"/>
    </location>
</feature>
<dbReference type="InterPro" id="IPR024297">
    <property type="entry name" value="Pho86"/>
</dbReference>
<organism evidence="2 3">
    <name type="scientific">Australozyma saopauloensis</name>
    <dbReference type="NCBI Taxonomy" id="291208"/>
    <lineage>
        <taxon>Eukaryota</taxon>
        <taxon>Fungi</taxon>
        <taxon>Dikarya</taxon>
        <taxon>Ascomycota</taxon>
        <taxon>Saccharomycotina</taxon>
        <taxon>Pichiomycetes</taxon>
        <taxon>Metschnikowiaceae</taxon>
        <taxon>Australozyma</taxon>
    </lineage>
</organism>
<protein>
    <recommendedName>
        <fullName evidence="4">N-acetyltransferase domain-containing protein</fullName>
    </recommendedName>
</protein>
<keyword evidence="1" id="KW-1133">Transmembrane helix</keyword>
<proteinExistence type="predicted"/>
<evidence type="ECO:0008006" key="4">
    <source>
        <dbReference type="Google" id="ProtNLM"/>
    </source>
</evidence>
<dbReference type="GeneID" id="88173451"/>
<name>A0AAX4H9E2_9ASCO</name>
<dbReference type="KEGG" id="asau:88173451"/>
<gene>
    <name evidence="2" type="ORF">PUMCH_002386</name>
</gene>
<dbReference type="Gene3D" id="3.40.630.30">
    <property type="match status" value="1"/>
</dbReference>
<keyword evidence="1" id="KW-0472">Membrane</keyword>
<keyword evidence="1" id="KW-0812">Transmembrane</keyword>
<evidence type="ECO:0000313" key="3">
    <source>
        <dbReference type="Proteomes" id="UP001338582"/>
    </source>
</evidence>
<dbReference type="AlphaFoldDB" id="A0AAX4H9E2"/>
<accession>A0AAX4H9E2</accession>
<evidence type="ECO:0000256" key="1">
    <source>
        <dbReference type="SAM" id="Phobius"/>
    </source>
</evidence>
<dbReference type="Proteomes" id="UP001338582">
    <property type="component" value="Chromosome 3"/>
</dbReference>
<keyword evidence="3" id="KW-1185">Reference proteome</keyword>
<evidence type="ECO:0000313" key="2">
    <source>
        <dbReference type="EMBL" id="WPK25084.1"/>
    </source>
</evidence>
<sequence length="314" mass="35713">MVAQVDLDLNKPLDADTQSTIARVAMKPSLALLALTLHGDYYRQLQSKCNRRIVWDPLLQLVLVTLFVGITAYIFRDIYQISDSFGEFLSLLWANKFALTNFFPALIIIGGFIGVITFTITDEFRNMSDVMSTDEAMAKVFRFPLRIYANARESDMDSTLIESGSRSTDLIVYRNSPIAVITVVPEPEKSSDKVFYAKITGLHVRKSYAKAGLEEDLLQYAKIKALELSEKYAKDNKFNGKKIKTILLADAYSVDPILPALYLRNGFKVTGSSYHINSFQREKKSEKIMKIVPLSVFYKFFSIQRLSYELELNE</sequence>
<feature type="transmembrane region" description="Helical" evidence="1">
    <location>
        <begin position="58"/>
        <end position="79"/>
    </location>
</feature>
<dbReference type="EMBL" id="CP138896">
    <property type="protein sequence ID" value="WPK25084.1"/>
    <property type="molecule type" value="Genomic_DNA"/>
</dbReference>
<dbReference type="RefSeq" id="XP_062877467.1">
    <property type="nucleotide sequence ID" value="XM_063021397.1"/>
</dbReference>